<dbReference type="Proteomes" id="UP001152173">
    <property type="component" value="Unassembled WGS sequence"/>
</dbReference>
<dbReference type="GO" id="GO:0005737">
    <property type="term" value="C:cytoplasm"/>
    <property type="evidence" value="ECO:0007669"/>
    <property type="project" value="TreeGrafter"/>
</dbReference>
<dbReference type="EMBL" id="JAMKBJ010000018">
    <property type="protein sequence ID" value="MCZ8538526.1"/>
    <property type="molecule type" value="Genomic_DNA"/>
</dbReference>
<proteinExistence type="inferred from homology"/>
<dbReference type="GO" id="GO:0046654">
    <property type="term" value="P:tetrahydrofolate biosynthetic process"/>
    <property type="evidence" value="ECO:0007669"/>
    <property type="project" value="UniProtKB-UniRule"/>
</dbReference>
<dbReference type="SUPFAM" id="SSF55620">
    <property type="entry name" value="Tetrahydrobiopterin biosynthesis enzymes-like"/>
    <property type="match status" value="1"/>
</dbReference>
<dbReference type="PANTHER" id="PTHR42844:SF1">
    <property type="entry name" value="DIHYDRONEOPTERIN ALDOLASE 1-RELATED"/>
    <property type="match status" value="1"/>
</dbReference>
<dbReference type="EC" id="4.1.2.25" evidence="6"/>
<dbReference type="AlphaFoldDB" id="A0A9X3LII4"/>
<dbReference type="NCBIfam" id="TIGR00525">
    <property type="entry name" value="folB"/>
    <property type="match status" value="1"/>
</dbReference>
<dbReference type="Pfam" id="PF02152">
    <property type="entry name" value="FolB"/>
    <property type="match status" value="1"/>
</dbReference>
<name>A0A9X3LII4_9BACL</name>
<evidence type="ECO:0000256" key="6">
    <source>
        <dbReference type="RuleBase" id="RU362079"/>
    </source>
</evidence>
<comment type="pathway">
    <text evidence="2 6">Cofactor biosynthesis; tetrahydrofolate biosynthesis; 2-amino-4-hydroxy-6-hydroxymethyl-7,8-dihydropteridine diphosphate from 7,8-dihydroneopterin triphosphate: step 3/4.</text>
</comment>
<comment type="catalytic activity">
    <reaction evidence="1 6">
        <text>7,8-dihydroneopterin = 6-hydroxymethyl-7,8-dihydropterin + glycolaldehyde</text>
        <dbReference type="Rhea" id="RHEA:10540"/>
        <dbReference type="ChEBI" id="CHEBI:17001"/>
        <dbReference type="ChEBI" id="CHEBI:17071"/>
        <dbReference type="ChEBI" id="CHEBI:44841"/>
        <dbReference type="EC" id="4.1.2.25"/>
    </reaction>
</comment>
<dbReference type="GO" id="GO:0046656">
    <property type="term" value="P:folic acid biosynthetic process"/>
    <property type="evidence" value="ECO:0007669"/>
    <property type="project" value="UniProtKB-UniRule"/>
</dbReference>
<gene>
    <name evidence="8" type="primary">folB</name>
    <name evidence="8" type="ORF">M9R32_15130</name>
</gene>
<dbReference type="InterPro" id="IPR006157">
    <property type="entry name" value="FolB_dom"/>
</dbReference>
<evidence type="ECO:0000256" key="4">
    <source>
        <dbReference type="ARBA" id="ARBA00022909"/>
    </source>
</evidence>
<sequence length="122" mass="13704">MDYIHVNEMEFWGYHGVFAEETKLGQRFRVTLSLAVDLQEAGQTDNLEKTVNYAEAFFVCQKIVEGEPAKLVESVAERIATEILSKFKGIVKGCKVLVIKPDPPIPGHYRSVAVEITRGTYV</sequence>
<dbReference type="PANTHER" id="PTHR42844">
    <property type="entry name" value="DIHYDRONEOPTERIN ALDOLASE 1-RELATED"/>
    <property type="match status" value="1"/>
</dbReference>
<accession>A0A9X3LII4</accession>
<evidence type="ECO:0000256" key="3">
    <source>
        <dbReference type="ARBA" id="ARBA00005708"/>
    </source>
</evidence>
<dbReference type="GO" id="GO:0004150">
    <property type="term" value="F:dihydroneopterin aldolase activity"/>
    <property type="evidence" value="ECO:0007669"/>
    <property type="project" value="UniProtKB-UniRule"/>
</dbReference>
<evidence type="ECO:0000313" key="8">
    <source>
        <dbReference type="EMBL" id="MCZ8538526.1"/>
    </source>
</evidence>
<organism evidence="8 9">
    <name type="scientific">Paenisporosarcina quisquiliarum</name>
    <dbReference type="NCBI Taxonomy" id="365346"/>
    <lineage>
        <taxon>Bacteria</taxon>
        <taxon>Bacillati</taxon>
        <taxon>Bacillota</taxon>
        <taxon>Bacilli</taxon>
        <taxon>Bacillales</taxon>
        <taxon>Caryophanaceae</taxon>
        <taxon>Paenisporosarcina</taxon>
    </lineage>
</organism>
<dbReference type="SMART" id="SM00905">
    <property type="entry name" value="FolB"/>
    <property type="match status" value="1"/>
</dbReference>
<keyword evidence="5 6" id="KW-0456">Lyase</keyword>
<protein>
    <recommendedName>
        <fullName evidence="6">7,8-dihydroneopterin aldolase</fullName>
        <ecNumber evidence="6">4.1.2.25</ecNumber>
    </recommendedName>
</protein>
<dbReference type="NCBIfam" id="TIGR00526">
    <property type="entry name" value="folB_dom"/>
    <property type="match status" value="1"/>
</dbReference>
<keyword evidence="4 6" id="KW-0289">Folate biosynthesis</keyword>
<evidence type="ECO:0000259" key="7">
    <source>
        <dbReference type="SMART" id="SM00905"/>
    </source>
</evidence>
<dbReference type="InterPro" id="IPR043133">
    <property type="entry name" value="GTP-CH-I_C/QueF"/>
</dbReference>
<dbReference type="CDD" id="cd00534">
    <property type="entry name" value="DHNA_DHNTPE"/>
    <property type="match status" value="1"/>
</dbReference>
<evidence type="ECO:0000256" key="2">
    <source>
        <dbReference type="ARBA" id="ARBA00005013"/>
    </source>
</evidence>
<evidence type="ECO:0000256" key="1">
    <source>
        <dbReference type="ARBA" id="ARBA00001353"/>
    </source>
</evidence>
<dbReference type="RefSeq" id="WP_269927591.1">
    <property type="nucleotide sequence ID" value="NZ_JAMKBJ010000018.1"/>
</dbReference>
<dbReference type="Gene3D" id="3.30.1130.10">
    <property type="match status" value="1"/>
</dbReference>
<dbReference type="FunFam" id="3.30.1130.10:FF:000003">
    <property type="entry name" value="7,8-dihydroneopterin aldolase"/>
    <property type="match status" value="1"/>
</dbReference>
<reference evidence="8" key="1">
    <citation type="submission" date="2022-05" db="EMBL/GenBank/DDBJ databases">
        <authorList>
            <person name="Colautti A."/>
            <person name="Iacumin L."/>
        </authorList>
    </citation>
    <scope>NUCLEOTIDE SEQUENCE</scope>
    <source>
        <strain evidence="8">SK 55</strain>
    </source>
</reference>
<keyword evidence="9" id="KW-1185">Reference proteome</keyword>
<feature type="domain" description="Dihydroneopterin aldolase/epimerase" evidence="7">
    <location>
        <begin position="4"/>
        <end position="118"/>
    </location>
</feature>
<dbReference type="InterPro" id="IPR006156">
    <property type="entry name" value="Dihydroneopterin_aldolase"/>
</dbReference>
<comment type="similarity">
    <text evidence="3 6">Belongs to the DHNA family.</text>
</comment>
<comment type="caution">
    <text evidence="8">The sequence shown here is derived from an EMBL/GenBank/DDBJ whole genome shotgun (WGS) entry which is preliminary data.</text>
</comment>
<evidence type="ECO:0000256" key="5">
    <source>
        <dbReference type="ARBA" id="ARBA00023239"/>
    </source>
</evidence>
<comment type="function">
    <text evidence="6">Catalyzes the conversion of 7,8-dihydroneopterin to 6-hydroxymethyl-7,8-dihydropterin.</text>
</comment>
<evidence type="ECO:0000313" key="9">
    <source>
        <dbReference type="Proteomes" id="UP001152173"/>
    </source>
</evidence>